<feature type="repeat" description="TPR" evidence="4">
    <location>
        <begin position="264"/>
        <end position="297"/>
    </location>
</feature>
<evidence type="ECO:0000256" key="1">
    <source>
        <dbReference type="ARBA" id="ARBA00022737"/>
    </source>
</evidence>
<evidence type="ECO:0000256" key="2">
    <source>
        <dbReference type="ARBA" id="ARBA00023043"/>
    </source>
</evidence>
<evidence type="ECO:0000313" key="5">
    <source>
        <dbReference type="EMBL" id="ALS02772.1"/>
    </source>
</evidence>
<dbReference type="OrthoDB" id="9812708at2"/>
<dbReference type="InterPro" id="IPR011990">
    <property type="entry name" value="TPR-like_helical_dom_sf"/>
</dbReference>
<dbReference type="InterPro" id="IPR036770">
    <property type="entry name" value="Ankyrin_rpt-contain_sf"/>
</dbReference>
<accession>A0A0S3KEY2</accession>
<evidence type="ECO:0000313" key="8">
    <source>
        <dbReference type="Proteomes" id="UP000183039"/>
    </source>
</evidence>
<dbReference type="InterPro" id="IPR002110">
    <property type="entry name" value="Ankyrin_rpt"/>
</dbReference>
<dbReference type="Proteomes" id="UP000065511">
    <property type="component" value="Chromosome"/>
</dbReference>
<protein>
    <recommendedName>
        <fullName evidence="9">Tetratricopeptide repeat protein</fullName>
    </recommendedName>
</protein>
<dbReference type="Proteomes" id="UP000183039">
    <property type="component" value="Unassembled WGS sequence"/>
</dbReference>
<keyword evidence="1" id="KW-0677">Repeat</keyword>
<dbReference type="SMART" id="SM00248">
    <property type="entry name" value="ANK"/>
    <property type="match status" value="5"/>
</dbReference>
<evidence type="ECO:0000256" key="3">
    <source>
        <dbReference type="PROSITE-ProRule" id="PRU00023"/>
    </source>
</evidence>
<keyword evidence="4" id="KW-0802">TPR repeat</keyword>
<proteinExistence type="predicted"/>
<dbReference type="KEGG" id="ess:ATZ33_15715"/>
<reference evidence="6 8" key="1">
    <citation type="submission" date="2014-12" db="EMBL/GenBank/DDBJ databases">
        <title>Draft genome sequences of 29 type strains of Enterococci.</title>
        <authorList>
            <person name="Zhong Z."/>
            <person name="Sun Z."/>
            <person name="Liu W."/>
            <person name="Zhang W."/>
            <person name="Zhang H."/>
        </authorList>
    </citation>
    <scope>NUCLEOTIDE SEQUENCE [LARGE SCALE GENOMIC DNA]</scope>
    <source>
        <strain evidence="6 8">DSM 22801</strain>
    </source>
</reference>
<keyword evidence="7" id="KW-1185">Reference proteome</keyword>
<organism evidence="6 8">
    <name type="scientific">Enterococcus silesiacus</name>
    <dbReference type="NCBI Taxonomy" id="332949"/>
    <lineage>
        <taxon>Bacteria</taxon>
        <taxon>Bacillati</taxon>
        <taxon>Bacillota</taxon>
        <taxon>Bacilli</taxon>
        <taxon>Lactobacillales</taxon>
        <taxon>Enterococcaceae</taxon>
        <taxon>Enterococcus</taxon>
    </lineage>
</organism>
<dbReference type="PANTHER" id="PTHR24171:SF9">
    <property type="entry name" value="ANKYRIN REPEAT DOMAIN-CONTAINING PROTEIN 39"/>
    <property type="match status" value="1"/>
</dbReference>
<dbReference type="PANTHER" id="PTHR24171">
    <property type="entry name" value="ANKYRIN REPEAT DOMAIN-CONTAINING PROTEIN 39-RELATED"/>
    <property type="match status" value="1"/>
</dbReference>
<dbReference type="RefSeq" id="WP_071878998.1">
    <property type="nucleotide sequence ID" value="NZ_JXLC01000029.1"/>
</dbReference>
<feature type="repeat" description="ANK" evidence="3">
    <location>
        <begin position="38"/>
        <end position="70"/>
    </location>
</feature>
<dbReference type="PROSITE" id="PS50088">
    <property type="entry name" value="ANK_REPEAT"/>
    <property type="match status" value="1"/>
</dbReference>
<dbReference type="Gene3D" id="1.25.40.20">
    <property type="entry name" value="Ankyrin repeat-containing domain"/>
    <property type="match status" value="1"/>
</dbReference>
<keyword evidence="2 3" id="KW-0040">ANK repeat</keyword>
<dbReference type="Pfam" id="PF13174">
    <property type="entry name" value="TPR_6"/>
    <property type="match status" value="2"/>
</dbReference>
<dbReference type="SUPFAM" id="SSF48403">
    <property type="entry name" value="Ankyrin repeat"/>
    <property type="match status" value="1"/>
</dbReference>
<dbReference type="Gene3D" id="1.25.40.10">
    <property type="entry name" value="Tetratricopeptide repeat domain"/>
    <property type="match status" value="2"/>
</dbReference>
<dbReference type="SUPFAM" id="SSF48452">
    <property type="entry name" value="TPR-like"/>
    <property type="match status" value="1"/>
</dbReference>
<reference evidence="5 7" key="2">
    <citation type="submission" date="2015-12" db="EMBL/GenBank/DDBJ databases">
        <authorList>
            <person name="Lauer A."/>
            <person name="Humrighouse B."/>
            <person name="Loparev V."/>
            <person name="Shewmaker P.L."/>
            <person name="Whitney A.M."/>
            <person name="McLaughlin R.W."/>
        </authorList>
    </citation>
    <scope>NUCLEOTIDE SEQUENCE [LARGE SCALE GENOMIC DNA]</scope>
    <source>
        <strain evidence="5 7">LMG 23085</strain>
    </source>
</reference>
<feature type="repeat" description="TPR" evidence="4">
    <location>
        <begin position="331"/>
        <end position="364"/>
    </location>
</feature>
<evidence type="ECO:0000313" key="6">
    <source>
        <dbReference type="EMBL" id="OJG87256.1"/>
    </source>
</evidence>
<evidence type="ECO:0000313" key="7">
    <source>
        <dbReference type="Proteomes" id="UP000065511"/>
    </source>
</evidence>
<dbReference type="PROSITE" id="PS50297">
    <property type="entry name" value="ANK_REP_REGION"/>
    <property type="match status" value="1"/>
</dbReference>
<gene>
    <name evidence="5" type="ORF">ATZ33_15715</name>
    <name evidence="6" type="ORF">RV15_GL002020</name>
</gene>
<name>A0A0S3KEY2_9ENTE</name>
<evidence type="ECO:0000256" key="4">
    <source>
        <dbReference type="PROSITE-ProRule" id="PRU00339"/>
    </source>
</evidence>
<dbReference type="EMBL" id="CP013614">
    <property type="protein sequence ID" value="ALS02772.1"/>
    <property type="molecule type" value="Genomic_DNA"/>
</dbReference>
<dbReference type="Pfam" id="PF13432">
    <property type="entry name" value="TPR_16"/>
    <property type="match status" value="1"/>
</dbReference>
<evidence type="ECO:0008006" key="9">
    <source>
        <dbReference type="Google" id="ProtNLM"/>
    </source>
</evidence>
<sequence length="380" mass="43107">MDTVKVDQSLFEAIKSGQVEHIQRLLNEGHDVLTTDELGRSPLMLAVQCNHLPVVKALLSFGADVNQRDNTLLTPFICAAANGFDDIVSEIIQSGRADLASVNRFGGTALLPSSEKGYLRTVQLCLAAGVPVNHVNRLGWSALLEAVILGDGGFLYQDVIRELVQQQADIAQVDDTGKNALDYAKVTADEALVAILEKQEVEESIFREVRSFLRKGELNRALKTLAAQDQTNLEVLYYLGYTYQRLKEYPTAISYYRKGWETSDQFAFYVGNSYRMMGDIDRALQIYDQAIITDRSFFYRYHKSNLLRELGRHEEAVKMMDDLLEDYPERVDFYFHKANSLRSLNRHQEAVKAMDRAIQLNPENPLFSEHRAQSLQLVKN</sequence>
<dbReference type="InterPro" id="IPR019734">
    <property type="entry name" value="TPR_rpt"/>
</dbReference>
<dbReference type="SMART" id="SM00028">
    <property type="entry name" value="TPR"/>
    <property type="match status" value="3"/>
</dbReference>
<dbReference type="EMBL" id="JXLC01000029">
    <property type="protein sequence ID" value="OJG87256.1"/>
    <property type="molecule type" value="Genomic_DNA"/>
</dbReference>
<dbReference type="Pfam" id="PF12796">
    <property type="entry name" value="Ank_2"/>
    <property type="match status" value="1"/>
</dbReference>
<dbReference type="PROSITE" id="PS50005">
    <property type="entry name" value="TPR"/>
    <property type="match status" value="2"/>
</dbReference>
<dbReference type="AlphaFoldDB" id="A0A0S3KEY2"/>